<evidence type="ECO:0000313" key="2">
    <source>
        <dbReference type="EMBL" id="PAN34574.1"/>
    </source>
</evidence>
<reference evidence="2" key="1">
    <citation type="submission" date="2018-04" db="EMBL/GenBank/DDBJ databases">
        <title>WGS assembly of Panicum hallii.</title>
        <authorList>
            <person name="Lovell J."/>
            <person name="Jenkins J."/>
            <person name="Lowry D."/>
            <person name="Mamidi S."/>
            <person name="Sreedasyam A."/>
            <person name="Weng X."/>
            <person name="Barry K."/>
            <person name="Bonette J."/>
            <person name="Campitelli B."/>
            <person name="Daum C."/>
            <person name="Gordon S."/>
            <person name="Gould B."/>
            <person name="Lipzen A."/>
            <person name="Macqueen A."/>
            <person name="Palacio-Mejia J."/>
            <person name="Plott C."/>
            <person name="Shakirov E."/>
            <person name="Shu S."/>
            <person name="Yoshinaga Y."/>
            <person name="Zane M."/>
            <person name="Rokhsar D."/>
            <person name="Grimwood J."/>
            <person name="Schmutz J."/>
            <person name="Juenger T."/>
        </authorList>
    </citation>
    <scope>NUCLEOTIDE SEQUENCE [LARGE SCALE GENOMIC DNA]</scope>
    <source>
        <strain evidence="2">FIL2</strain>
    </source>
</reference>
<dbReference type="PANTHER" id="PTHR34835">
    <property type="entry name" value="OS07G0283600 PROTEIN-RELATED"/>
    <property type="match status" value="1"/>
</dbReference>
<accession>A0A2S3I1L7</accession>
<gene>
    <name evidence="2" type="ORF">PAHAL_6G109100</name>
</gene>
<protein>
    <submittedName>
        <fullName evidence="2">Uncharacterized protein</fullName>
    </submittedName>
</protein>
<dbReference type="AlphaFoldDB" id="A0A2S3I1L7"/>
<name>A0A2S3I1L7_9POAL</name>
<organism evidence="2">
    <name type="scientific">Panicum hallii</name>
    <dbReference type="NCBI Taxonomy" id="206008"/>
    <lineage>
        <taxon>Eukaryota</taxon>
        <taxon>Viridiplantae</taxon>
        <taxon>Streptophyta</taxon>
        <taxon>Embryophyta</taxon>
        <taxon>Tracheophyta</taxon>
        <taxon>Spermatophyta</taxon>
        <taxon>Magnoliopsida</taxon>
        <taxon>Liliopsida</taxon>
        <taxon>Poales</taxon>
        <taxon>Poaceae</taxon>
        <taxon>PACMAD clade</taxon>
        <taxon>Panicoideae</taxon>
        <taxon>Panicodae</taxon>
        <taxon>Paniceae</taxon>
        <taxon>Panicinae</taxon>
        <taxon>Panicum</taxon>
        <taxon>Panicum sect. Panicum</taxon>
    </lineage>
</organism>
<proteinExistence type="predicted"/>
<dbReference type="Proteomes" id="UP000243499">
    <property type="component" value="Chromosome 6"/>
</dbReference>
<dbReference type="PANTHER" id="PTHR34835:SF69">
    <property type="entry name" value="UBIQUITIN-LIKE PROTEASE FAMILY PROFILE DOMAIN-CONTAINING PROTEIN"/>
    <property type="match status" value="1"/>
</dbReference>
<dbReference type="Gramene" id="PAN34574">
    <property type="protein sequence ID" value="PAN34574"/>
    <property type="gene ID" value="PAHAL_6G109100"/>
</dbReference>
<sequence>MDDKRLDSSLTGSKASQSWSSDSGCQGEVVPRKRPRSGVNLSNIKEKNGNENVLVSSRCSISHLHDCIAGLTDRKKELVKSIGFEGLLLFPNIRQLNRRFILWLMNKVDPLTPAMVIGSTRKIVFDKEDAARVFGIPSQGLSVADNGKPGNEVVASIKRAYLGIDPKDNHSIKAAQDVIERNYDRSMTDEDETAFKVAFVIYVMDTLLSPGAKYDYAPVDYWNCLQEPSKIPAFDCAMKYESNWSNLCLFYWHIQWGFECPVVA</sequence>
<dbReference type="EMBL" id="CM008051">
    <property type="protein sequence ID" value="PAN34574.1"/>
    <property type="molecule type" value="Genomic_DNA"/>
</dbReference>
<feature type="region of interest" description="Disordered" evidence="1">
    <location>
        <begin position="1"/>
        <end position="42"/>
    </location>
</feature>
<feature type="compositionally biased region" description="Polar residues" evidence="1">
    <location>
        <begin position="8"/>
        <end position="24"/>
    </location>
</feature>
<evidence type="ECO:0000256" key="1">
    <source>
        <dbReference type="SAM" id="MobiDB-lite"/>
    </source>
</evidence>